<evidence type="ECO:0000256" key="1">
    <source>
        <dbReference type="SAM" id="MobiDB-lite"/>
    </source>
</evidence>
<dbReference type="AlphaFoldDB" id="A0A0A9AE92"/>
<protein>
    <submittedName>
        <fullName evidence="2">Uncharacterized protein</fullName>
    </submittedName>
</protein>
<reference evidence="2" key="2">
    <citation type="journal article" date="2015" name="Data Brief">
        <title>Shoot transcriptome of the giant reed, Arundo donax.</title>
        <authorList>
            <person name="Barrero R.A."/>
            <person name="Guerrero F.D."/>
            <person name="Moolhuijzen P."/>
            <person name="Goolsby J.A."/>
            <person name="Tidwell J."/>
            <person name="Bellgard S.E."/>
            <person name="Bellgard M.I."/>
        </authorList>
    </citation>
    <scope>NUCLEOTIDE SEQUENCE</scope>
    <source>
        <tissue evidence="2">Shoot tissue taken approximately 20 cm above the soil surface</tissue>
    </source>
</reference>
<organism evidence="2">
    <name type="scientific">Arundo donax</name>
    <name type="common">Giant reed</name>
    <name type="synonym">Donax arundinaceus</name>
    <dbReference type="NCBI Taxonomy" id="35708"/>
    <lineage>
        <taxon>Eukaryota</taxon>
        <taxon>Viridiplantae</taxon>
        <taxon>Streptophyta</taxon>
        <taxon>Embryophyta</taxon>
        <taxon>Tracheophyta</taxon>
        <taxon>Spermatophyta</taxon>
        <taxon>Magnoliopsida</taxon>
        <taxon>Liliopsida</taxon>
        <taxon>Poales</taxon>
        <taxon>Poaceae</taxon>
        <taxon>PACMAD clade</taxon>
        <taxon>Arundinoideae</taxon>
        <taxon>Arundineae</taxon>
        <taxon>Arundo</taxon>
    </lineage>
</organism>
<feature type="region of interest" description="Disordered" evidence="1">
    <location>
        <begin position="1"/>
        <end position="37"/>
    </location>
</feature>
<proteinExistence type="predicted"/>
<accession>A0A0A9AE92</accession>
<reference evidence="2" key="1">
    <citation type="submission" date="2014-09" db="EMBL/GenBank/DDBJ databases">
        <authorList>
            <person name="Magalhaes I.L.F."/>
            <person name="Oliveira U."/>
            <person name="Santos F.R."/>
            <person name="Vidigal T.H.D.A."/>
            <person name="Brescovit A.D."/>
            <person name="Santos A.J."/>
        </authorList>
    </citation>
    <scope>NUCLEOTIDE SEQUENCE</scope>
    <source>
        <tissue evidence="2">Shoot tissue taken approximately 20 cm above the soil surface</tissue>
    </source>
</reference>
<evidence type="ECO:0000313" key="2">
    <source>
        <dbReference type="EMBL" id="JAD45417.1"/>
    </source>
</evidence>
<name>A0A0A9AE92_ARUDO</name>
<dbReference type="EMBL" id="GBRH01252478">
    <property type="protein sequence ID" value="JAD45417.1"/>
    <property type="molecule type" value="Transcribed_RNA"/>
</dbReference>
<sequence length="65" mass="6624">MASDGVNLPLPPPALSRQVGVHPPPAPRKGGEPPARRLPCITAAGEGSRPTGICSVAWCSTARGR</sequence>